<evidence type="ECO:0000313" key="1">
    <source>
        <dbReference type="EMBL" id="CAB4579552.1"/>
    </source>
</evidence>
<gene>
    <name evidence="1" type="ORF">UFOPK1726_00810</name>
</gene>
<organism evidence="1">
    <name type="scientific">freshwater metagenome</name>
    <dbReference type="NCBI Taxonomy" id="449393"/>
    <lineage>
        <taxon>unclassified sequences</taxon>
        <taxon>metagenomes</taxon>
        <taxon>ecological metagenomes</taxon>
    </lineage>
</organism>
<dbReference type="AlphaFoldDB" id="A0A6J6EST7"/>
<name>A0A6J6EST7_9ZZZZ</name>
<sequence length="119" mass="14089">MLLFSIENRRILYGEITGTSVFIVVHDEVIGGCDGYLMCLVFFREWSIMKYRYIDEVTGGCFVVNFPPEFPCQVFLFYEFTIPDVDANVLIYNSDQGYWGNFYWNKRVTFIENVDEIRE</sequence>
<proteinExistence type="predicted"/>
<dbReference type="EMBL" id="CAEZTT010000091">
    <property type="protein sequence ID" value="CAB4579552.1"/>
    <property type="molecule type" value="Genomic_DNA"/>
</dbReference>
<accession>A0A6J6EST7</accession>
<reference evidence="1" key="1">
    <citation type="submission" date="2020-05" db="EMBL/GenBank/DDBJ databases">
        <authorList>
            <person name="Chiriac C."/>
            <person name="Salcher M."/>
            <person name="Ghai R."/>
            <person name="Kavagutti S V."/>
        </authorList>
    </citation>
    <scope>NUCLEOTIDE SEQUENCE</scope>
</reference>
<protein>
    <submittedName>
        <fullName evidence="1">Unannotated protein</fullName>
    </submittedName>
</protein>